<feature type="chain" id="PRO_5042114845" description="CUB domain-containing protein" evidence="3">
    <location>
        <begin position="16"/>
        <end position="654"/>
    </location>
</feature>
<feature type="domain" description="CUB" evidence="4">
    <location>
        <begin position="536"/>
        <end position="643"/>
    </location>
</feature>
<dbReference type="PROSITE" id="PS01180">
    <property type="entry name" value="CUB"/>
    <property type="match status" value="2"/>
</dbReference>
<dbReference type="InterPro" id="IPR000859">
    <property type="entry name" value="CUB_dom"/>
</dbReference>
<dbReference type="AlphaFoldDB" id="A0AAF3EV40"/>
<organism evidence="5 6">
    <name type="scientific">Mesorhabditis belari</name>
    <dbReference type="NCBI Taxonomy" id="2138241"/>
    <lineage>
        <taxon>Eukaryota</taxon>
        <taxon>Metazoa</taxon>
        <taxon>Ecdysozoa</taxon>
        <taxon>Nematoda</taxon>
        <taxon>Chromadorea</taxon>
        <taxon>Rhabditida</taxon>
        <taxon>Rhabditina</taxon>
        <taxon>Rhabditomorpha</taxon>
        <taxon>Rhabditoidea</taxon>
        <taxon>Rhabditidae</taxon>
        <taxon>Mesorhabditinae</taxon>
        <taxon>Mesorhabditis</taxon>
    </lineage>
</organism>
<dbReference type="CDD" id="cd00041">
    <property type="entry name" value="CUB"/>
    <property type="match status" value="1"/>
</dbReference>
<protein>
    <recommendedName>
        <fullName evidence="4">CUB domain-containing protein</fullName>
    </recommendedName>
</protein>
<dbReference type="PANTHER" id="PTHR24255">
    <property type="entry name" value="COMPLEMENT COMPONENT 1, S SUBCOMPONENT-RELATED"/>
    <property type="match status" value="1"/>
</dbReference>
<dbReference type="GO" id="GO:0005615">
    <property type="term" value="C:extracellular space"/>
    <property type="evidence" value="ECO:0007669"/>
    <property type="project" value="TreeGrafter"/>
</dbReference>
<dbReference type="Pfam" id="PF00431">
    <property type="entry name" value="CUB"/>
    <property type="match status" value="2"/>
</dbReference>
<feature type="domain" description="CUB" evidence="4">
    <location>
        <begin position="28"/>
        <end position="151"/>
    </location>
</feature>
<reference evidence="6" key="1">
    <citation type="submission" date="2024-02" db="UniProtKB">
        <authorList>
            <consortium name="WormBaseParasite"/>
        </authorList>
    </citation>
    <scope>IDENTIFICATION</scope>
</reference>
<dbReference type="Proteomes" id="UP000887575">
    <property type="component" value="Unassembled WGS sequence"/>
</dbReference>
<dbReference type="GO" id="GO:0004252">
    <property type="term" value="F:serine-type endopeptidase activity"/>
    <property type="evidence" value="ECO:0007669"/>
    <property type="project" value="TreeGrafter"/>
</dbReference>
<feature type="signal peptide" evidence="3">
    <location>
        <begin position="1"/>
        <end position="15"/>
    </location>
</feature>
<keyword evidence="1" id="KW-1015">Disulfide bond</keyword>
<evidence type="ECO:0000313" key="6">
    <source>
        <dbReference type="WBParaSite" id="MBELARI_LOCUS18041"/>
    </source>
</evidence>
<evidence type="ECO:0000256" key="3">
    <source>
        <dbReference type="SAM" id="SignalP"/>
    </source>
</evidence>
<evidence type="ECO:0000256" key="2">
    <source>
        <dbReference type="PROSITE-ProRule" id="PRU00059"/>
    </source>
</evidence>
<dbReference type="WBParaSite" id="MBELARI_LOCUS18041">
    <property type="protein sequence ID" value="MBELARI_LOCUS18041"/>
    <property type="gene ID" value="MBELARI_LOCUS18041"/>
</dbReference>
<dbReference type="InterPro" id="IPR035914">
    <property type="entry name" value="Sperma_CUB_dom_sf"/>
</dbReference>
<dbReference type="SUPFAM" id="SSF49854">
    <property type="entry name" value="Spermadhesin, CUB domain"/>
    <property type="match status" value="2"/>
</dbReference>
<name>A0AAF3EV40_9BILA</name>
<evidence type="ECO:0000256" key="1">
    <source>
        <dbReference type="ARBA" id="ARBA00023157"/>
    </source>
</evidence>
<evidence type="ECO:0000313" key="5">
    <source>
        <dbReference type="Proteomes" id="UP000887575"/>
    </source>
</evidence>
<dbReference type="PANTHER" id="PTHR24255:SF31">
    <property type="entry name" value="CUBILIN-LIKE PROTEIN"/>
    <property type="match status" value="1"/>
</dbReference>
<dbReference type="Gene3D" id="2.60.120.290">
    <property type="entry name" value="Spermadhesin, CUB domain"/>
    <property type="match status" value="2"/>
</dbReference>
<sequence length="654" mass="74734">MCLILLIFLISRCLATSDVWKALDESHCTGRLYIVTSNEKTHILKSPNYPLQYPDNFTCHYLIGHRDGWWTSLEFDAFESDPDDYMQITERIEFNNTKYDIPRAFLRGSQTQSTPFISGDTGSDFLLTFRSGSGGKSAKRGYGFHLTVKRTEDTEATPARCRTPINFVDPDGQRLETDKPGNEFDPGCTKLLLAPEGKTIHFNALNASSNAIYYVADFDEVWNEKRMSTCKEELAKGTDPNSLLTHYYESFTNKLIVMICPTFTTEQAFAFDVITQEKRCICTRSSYVFNEIYPKHFYSSPNFGHGICENFMCAINVVNEMKDNQTHFWSVYLEIKKRHQLPELPTFALLLSGFDADENELFSLNSTAPLSHKFGIAAKNFTIISKEGGVQLHLRLYASSIDCSCFNGGKQMLELEIKEPTMSRGVDFWIPKDCPPQDCWVRVKNRPGMILSVVPLANVALNHNERFELLLDGKLKRAIYSEHEYGLATFFTDEYGSEMNTTNYIYFHLSTRNRTEGNFSETNITMRLEWSRDCKCQEETINLVDDQPRIITSPRYPENYCDSLHCIYHFNAEEGIGIKFKVLDYDLAPDGDELYYFEKSAQTHHPQLENGSSKTITGNYVAIVFVSDSSDTARGFKIQAETYLIPKESSGFSY</sequence>
<proteinExistence type="predicted"/>
<keyword evidence="5" id="KW-1185">Reference proteome</keyword>
<accession>A0AAF3EV40</accession>
<comment type="caution">
    <text evidence="2">Lacks conserved residue(s) required for the propagation of feature annotation.</text>
</comment>
<dbReference type="SMART" id="SM00042">
    <property type="entry name" value="CUB"/>
    <property type="match status" value="2"/>
</dbReference>
<evidence type="ECO:0000259" key="4">
    <source>
        <dbReference type="PROSITE" id="PS01180"/>
    </source>
</evidence>
<keyword evidence="3" id="KW-0732">Signal</keyword>